<dbReference type="VEuPathDB" id="CryptoDB:GNI_111730"/>
<evidence type="ECO:0000313" key="2">
    <source>
        <dbReference type="EMBL" id="EZG55504.1"/>
    </source>
</evidence>
<keyword evidence="3" id="KW-1185">Reference proteome</keyword>
<feature type="region of interest" description="Disordered" evidence="1">
    <location>
        <begin position="578"/>
        <end position="601"/>
    </location>
</feature>
<feature type="region of interest" description="Disordered" evidence="1">
    <location>
        <begin position="1631"/>
        <end position="1703"/>
    </location>
</feature>
<keyword evidence="2" id="KW-0472">Membrane</keyword>
<feature type="compositionally biased region" description="Polar residues" evidence="1">
    <location>
        <begin position="585"/>
        <end position="595"/>
    </location>
</feature>
<evidence type="ECO:0000256" key="1">
    <source>
        <dbReference type="SAM" id="MobiDB-lite"/>
    </source>
</evidence>
<protein>
    <submittedName>
        <fullName evidence="2">Transmembrane protein</fullName>
    </submittedName>
</protein>
<organism evidence="2 3">
    <name type="scientific">Gregarina niphandrodes</name>
    <name type="common">Septate eugregarine</name>
    <dbReference type="NCBI Taxonomy" id="110365"/>
    <lineage>
        <taxon>Eukaryota</taxon>
        <taxon>Sar</taxon>
        <taxon>Alveolata</taxon>
        <taxon>Apicomplexa</taxon>
        <taxon>Conoidasida</taxon>
        <taxon>Gregarinasina</taxon>
        <taxon>Eugregarinorida</taxon>
        <taxon>Gregarinidae</taxon>
        <taxon>Gregarina</taxon>
    </lineage>
</organism>
<reference evidence="2" key="1">
    <citation type="submission" date="2013-12" db="EMBL/GenBank/DDBJ databases">
        <authorList>
            <person name="Omoto C.K."/>
            <person name="Sibley D."/>
            <person name="Venepally P."/>
            <person name="Hadjithomas M."/>
            <person name="Karamycheva S."/>
            <person name="Brunk B."/>
            <person name="Roos D."/>
            <person name="Caler E."/>
            <person name="Lorenzi H."/>
        </authorList>
    </citation>
    <scope>NUCLEOTIDE SEQUENCE</scope>
</reference>
<comment type="caution">
    <text evidence="2">The sequence shown here is derived from an EMBL/GenBank/DDBJ whole genome shotgun (WGS) entry which is preliminary data.</text>
</comment>
<keyword evidence="2" id="KW-0812">Transmembrane</keyword>
<dbReference type="GeneID" id="22913951"/>
<feature type="region of interest" description="Disordered" evidence="1">
    <location>
        <begin position="814"/>
        <end position="836"/>
    </location>
</feature>
<name>A0A023B3P6_GRENI</name>
<sequence length="1870" mass="204547">MNCWWLALQFGWVLFSFYLVCFPARALQAVQTDAVRFRWRKSRREVELLDLVVAGVVFIERVRVRPWLVSLSGEVAVAVPAGAADRDNKGESGVAPATDWRTAALLQLVGCLKLVACFTEVYLLSPAAFSLWSSLGGDRSQQAGCDTLAAEALVRVSAPSEQVVMLTNGNLRLQSSNARLWVQGASFAILGDNLVDHDISGRDLSGRLESLVMTMGMDPGRAAMEQSVAVELARLHLVESGGADRGGDRPSFCLEASKVSLKKAVVAPSSGPPLRATRFRLRLGKLLCRSASHLQLEVAELELSAVGDLSHSESSVKELRVAERTHDELRPLLVASDLHIRLCDKVLSVGATQVRRIVLLRWVELMREHGLKLTRRQNGELTTRGGAAGDVLPTGLARFLPESLKLTFELVVVRFTKRVCQSSREEIDQKQDVFCKGFRLSLETTCCESRPIRTCSIKWDEISTQSPRASWLICRSGPVIVSLQVAMQRSVSHQFVSYGIPVTSESFPGHQLTLVEFEMLTNDEIEVLVDEQQLVAWWNADSGSTCVSPIGCLASNMNIYYEADPALPCPGMEETADDMDETMDPSSAIQETDQVGTAKDRATDRVGVSRLSLAVQELNIKFPSPKFISWLQERYPPAQTGHMPDLNVDVKTSCYSIETSHGVLLAQLDEWIWNSSARPLERDLQSEHVGLGEPTPKAVPSCRVDLMQVTYRENGLLHEVVRMSGFCCTPELIKVDVLQIMLIYHIRTIVGQDILPILRRLLIPNMPPPPPLRAAPAVIKFTPTSVSAGPSEPAAALLEDSSFEHSSLEHSSLEHSSLEHSSLEHSSLEKGKPSTESVREKVAATTVISVPEPALWSRLRSVAMEVRELQVTLACASGVSLCALVQDLERQSSQTLRATADLFLASVDSRAKDVLLPDLTRVRAPVHEQLRHPRDAHTNGVPAFGTTFTLRPDSLNREGWTVATLLEAPVPLHLGHDHGSGWSFATGPVELVFTYDDWPLLEQLWDCGQLWAALVRHDLKHLYVVDAEKHVEKGSQIDCAIAVPKLSIAVTESTGLQNLAKATWNQVIGRCNGEFRLEVGFFMAAAVTEVMVRVSRVLFTRTAAAGDVACSRSAAQVSTLTLEDVDVSVPSPSDTWTLVCGFQRTTPDLIAGSMDEETLEWPTEGERHSAAVRSTYEMDWTYAKGTCLRPMDARVWRQFYYPDGYKTGKYVWLWEHKDGSAEPQKWFLDRDYLEKVAPPGTAIIEIPKQVHPSFLYVWKKSLVNKTDQIFTVLKRTTSLKAQTFREDSTDTLKETALVGNSSRGLSEAEDSEAARGVEEALFLQESERVVISPGDQLELALMNTNSRPKRLLLSLLGNTSMKLTFSKGSRGKRSVILFPYRKSIKASVPLINAATPERETTKAAAREVGTGTARWSGTKNAVVEITSIRIEPLVKVVNELPLRIMLLDTSTDTEIPVSPGGVGRCCTEESNLCLIQTLPETAKRVKIQLVHAAVVRFYTGARVCGTGRILSTLHESGMRLIRITAFLVLYNNLELTWDVKLFHKPGRLLYFAEDEPTEDEPTTQPADAENPEDLIDALSLPSRTAGGNVDSPEPCIFTHSIPNHIELTNPERQATAAVELSEEVLRKLATTNYQAQDPATRSGAATRRGGTRPSGNVPATDPTAPEGSAPEGSAPEGSAPEGSAPAGSAPEGSAPEGGSRTGAVVGTLRTRTPSHYLTSSEKVATVKHGPTVEQPAAHSRLSATLRTAVATDVVWQCSVSFKPVRRGRWNWSRTDGDPDGRLACRVLARARTKNKTASLVLDPSFWLVSGPLPGGPLLVCRKGTSIAGTELTTLRSQGVGEVCLATEDCELFDAEVSTASSPASLAIVSH</sequence>
<gene>
    <name evidence="2" type="ORF">GNI_111730</name>
</gene>
<accession>A0A023B3P6</accession>
<dbReference type="RefSeq" id="XP_011131531.1">
    <property type="nucleotide sequence ID" value="XM_011133229.1"/>
</dbReference>
<feature type="compositionally biased region" description="Low complexity" evidence="1">
    <location>
        <begin position="1664"/>
        <end position="1698"/>
    </location>
</feature>
<proteinExistence type="predicted"/>
<dbReference type="EMBL" id="AFNH02000834">
    <property type="protein sequence ID" value="EZG55504.1"/>
    <property type="molecule type" value="Genomic_DNA"/>
</dbReference>
<feature type="compositionally biased region" description="Low complexity" evidence="1">
    <location>
        <begin position="1638"/>
        <end position="1655"/>
    </location>
</feature>
<dbReference type="Proteomes" id="UP000019763">
    <property type="component" value="Unassembled WGS sequence"/>
</dbReference>
<evidence type="ECO:0000313" key="3">
    <source>
        <dbReference type="Proteomes" id="UP000019763"/>
    </source>
</evidence>